<dbReference type="InParanoid" id="A0A545ANE1"/>
<protein>
    <submittedName>
        <fullName evidence="1">Uncharacterized protein</fullName>
    </submittedName>
</protein>
<dbReference type="Proteomes" id="UP000317982">
    <property type="component" value="Unassembled WGS sequence"/>
</dbReference>
<evidence type="ECO:0000313" key="2">
    <source>
        <dbReference type="Proteomes" id="UP000317982"/>
    </source>
</evidence>
<organism evidence="1 2">
    <name type="scientific">Cryptosporangium phraense</name>
    <dbReference type="NCBI Taxonomy" id="2593070"/>
    <lineage>
        <taxon>Bacteria</taxon>
        <taxon>Bacillati</taxon>
        <taxon>Actinomycetota</taxon>
        <taxon>Actinomycetes</taxon>
        <taxon>Cryptosporangiales</taxon>
        <taxon>Cryptosporangiaceae</taxon>
        <taxon>Cryptosporangium</taxon>
    </lineage>
</organism>
<sequence length="277" mass="30404">MAVIAALAVVAGWNSGGDRWERAATGAGAVIAFAGLVLTLARHERIRAYTELARMTAEALSAWNGLKVATGINQAIEGNIGVARETFLSPSEGAHQNAALELGQLEEALRSVEPLSRPADLAKVDTWLNERYDHVFDLNQEVVKLLHSAGYTGFEKDGQKPREQIVAARADWERTVQTARSQAARWEPVAGMIHAADRLVQYWVVLALNDPRYANQDEAFKAERKRAFEQAEDAVERMGCAVATRRLGQSWWRVVLLRATTGHAGIRSLDAAKDVIP</sequence>
<reference evidence="1 2" key="1">
    <citation type="submission" date="2019-07" db="EMBL/GenBank/DDBJ databases">
        <title>Cryptosporangium phraense sp. nov., isolated from plant litter.</title>
        <authorList>
            <person name="Suriyachadkun C."/>
        </authorList>
    </citation>
    <scope>NUCLEOTIDE SEQUENCE [LARGE SCALE GENOMIC DNA]</scope>
    <source>
        <strain evidence="1 2">A-T 5661</strain>
    </source>
</reference>
<keyword evidence="2" id="KW-1185">Reference proteome</keyword>
<comment type="caution">
    <text evidence="1">The sequence shown here is derived from an EMBL/GenBank/DDBJ whole genome shotgun (WGS) entry which is preliminary data.</text>
</comment>
<dbReference type="EMBL" id="VIRS01000016">
    <property type="protein sequence ID" value="TQS42858.1"/>
    <property type="molecule type" value="Genomic_DNA"/>
</dbReference>
<evidence type="ECO:0000313" key="1">
    <source>
        <dbReference type="EMBL" id="TQS42858.1"/>
    </source>
</evidence>
<proteinExistence type="predicted"/>
<dbReference type="RefSeq" id="WP_142706748.1">
    <property type="nucleotide sequence ID" value="NZ_VIRS01000016.1"/>
</dbReference>
<accession>A0A545ANE1</accession>
<dbReference type="AlphaFoldDB" id="A0A545ANE1"/>
<gene>
    <name evidence="1" type="ORF">FL583_22680</name>
</gene>
<name>A0A545ANE1_9ACTN</name>